<dbReference type="Proteomes" id="UP001157502">
    <property type="component" value="Chromosome 12"/>
</dbReference>
<reference evidence="1" key="1">
    <citation type="submission" date="2021-05" db="EMBL/GenBank/DDBJ databases">
        <authorList>
            <person name="Pan Q."/>
            <person name="Jouanno E."/>
            <person name="Zahm M."/>
            <person name="Klopp C."/>
            <person name="Cabau C."/>
            <person name="Louis A."/>
            <person name="Berthelot C."/>
            <person name="Parey E."/>
            <person name="Roest Crollius H."/>
            <person name="Montfort J."/>
            <person name="Robinson-Rechavi M."/>
            <person name="Bouchez O."/>
            <person name="Lampietro C."/>
            <person name="Lopez Roques C."/>
            <person name="Donnadieu C."/>
            <person name="Postlethwait J."/>
            <person name="Bobe J."/>
            <person name="Dillon D."/>
            <person name="Chandos A."/>
            <person name="von Hippel F."/>
            <person name="Guiguen Y."/>
        </authorList>
    </citation>
    <scope>NUCLEOTIDE SEQUENCE</scope>
    <source>
        <strain evidence="1">YG-Jan2019</strain>
    </source>
</reference>
<accession>A0ACC2GIS3</accession>
<dbReference type="EMBL" id="CM055739">
    <property type="protein sequence ID" value="KAJ8003644.1"/>
    <property type="molecule type" value="Genomic_DNA"/>
</dbReference>
<protein>
    <submittedName>
        <fullName evidence="1">Uncharacterized protein</fullName>
    </submittedName>
</protein>
<comment type="caution">
    <text evidence="1">The sequence shown here is derived from an EMBL/GenBank/DDBJ whole genome shotgun (WGS) entry which is preliminary data.</text>
</comment>
<sequence>MSACLNSHLPCRSYESAANSSSTRSVQLLLRCREIHCYESFCGNLSITNSWMPLLVSRSMIPHSVLHHCIPSQSSISPFTLSTARLHISWEQFEATSVTLPCVNAVAPSAPGSTCLVMATRGPERIRHSRNGMLTCQGGRRELSYSAGRLHPRSPDHTAAAGPRCYFHSAFMK</sequence>
<gene>
    <name evidence="1" type="ORF">DPEC_G00150470</name>
</gene>
<evidence type="ECO:0000313" key="2">
    <source>
        <dbReference type="Proteomes" id="UP001157502"/>
    </source>
</evidence>
<name>A0ACC2GIS3_DALPE</name>
<organism evidence="1 2">
    <name type="scientific">Dallia pectoralis</name>
    <name type="common">Alaska blackfish</name>
    <dbReference type="NCBI Taxonomy" id="75939"/>
    <lineage>
        <taxon>Eukaryota</taxon>
        <taxon>Metazoa</taxon>
        <taxon>Chordata</taxon>
        <taxon>Craniata</taxon>
        <taxon>Vertebrata</taxon>
        <taxon>Euteleostomi</taxon>
        <taxon>Actinopterygii</taxon>
        <taxon>Neopterygii</taxon>
        <taxon>Teleostei</taxon>
        <taxon>Protacanthopterygii</taxon>
        <taxon>Esociformes</taxon>
        <taxon>Umbridae</taxon>
        <taxon>Dallia</taxon>
    </lineage>
</organism>
<evidence type="ECO:0000313" key="1">
    <source>
        <dbReference type="EMBL" id="KAJ8003644.1"/>
    </source>
</evidence>
<keyword evidence="2" id="KW-1185">Reference proteome</keyword>
<proteinExistence type="predicted"/>